<dbReference type="InterPro" id="IPR006594">
    <property type="entry name" value="LisH"/>
</dbReference>
<accession>A0A7R9CBT0</accession>
<dbReference type="GO" id="GO:0016567">
    <property type="term" value="P:protein ubiquitination"/>
    <property type="evidence" value="ECO:0007669"/>
    <property type="project" value="UniProtKB-UniPathway"/>
</dbReference>
<dbReference type="PANTHER" id="PTHR13129">
    <property type="entry name" value="VPRBP PROTEIN-RELATED"/>
    <property type="match status" value="1"/>
</dbReference>
<evidence type="ECO:0000256" key="6">
    <source>
        <dbReference type="SAM" id="MobiDB-lite"/>
    </source>
</evidence>
<dbReference type="InterPro" id="IPR011989">
    <property type="entry name" value="ARM-like"/>
</dbReference>
<comment type="pathway">
    <text evidence="2">Protein modification; protein ubiquitination.</text>
</comment>
<dbReference type="EMBL" id="OC316644">
    <property type="protein sequence ID" value="CAD7393111.1"/>
    <property type="molecule type" value="Genomic_DNA"/>
</dbReference>
<dbReference type="InterPro" id="IPR036322">
    <property type="entry name" value="WD40_repeat_dom_sf"/>
</dbReference>
<feature type="region of interest" description="Disordered" evidence="6">
    <location>
        <begin position="203"/>
        <end position="229"/>
    </location>
</feature>
<name>A0A7R9CBT0_TIMCR</name>
<dbReference type="UniPathway" id="UPA00143"/>
<evidence type="ECO:0000256" key="2">
    <source>
        <dbReference type="ARBA" id="ARBA00004906"/>
    </source>
</evidence>
<organism evidence="7">
    <name type="scientific">Timema cristinae</name>
    <name type="common">Walking stick</name>
    <dbReference type="NCBI Taxonomy" id="61476"/>
    <lineage>
        <taxon>Eukaryota</taxon>
        <taxon>Metazoa</taxon>
        <taxon>Ecdysozoa</taxon>
        <taxon>Arthropoda</taxon>
        <taxon>Hexapoda</taxon>
        <taxon>Insecta</taxon>
        <taxon>Pterygota</taxon>
        <taxon>Neoptera</taxon>
        <taxon>Polyneoptera</taxon>
        <taxon>Phasmatodea</taxon>
        <taxon>Timematodea</taxon>
        <taxon>Timematoidea</taxon>
        <taxon>Timematidae</taxon>
        <taxon>Timema</taxon>
    </lineage>
</organism>
<keyword evidence="5" id="KW-0539">Nucleus</keyword>
<dbReference type="InterPro" id="IPR016024">
    <property type="entry name" value="ARM-type_fold"/>
</dbReference>
<evidence type="ECO:0000256" key="3">
    <source>
        <dbReference type="ARBA" id="ARBA00008845"/>
    </source>
</evidence>
<keyword evidence="4" id="KW-0833">Ubl conjugation pathway</keyword>
<feature type="compositionally biased region" description="Acidic residues" evidence="6">
    <location>
        <begin position="1481"/>
        <end position="1498"/>
    </location>
</feature>
<dbReference type="Pfam" id="PF08513">
    <property type="entry name" value="LisH"/>
    <property type="match status" value="1"/>
</dbReference>
<dbReference type="InterPro" id="IPR033270">
    <property type="entry name" value="VPRBP/DCAF1"/>
</dbReference>
<dbReference type="SMART" id="SM00667">
    <property type="entry name" value="LisH"/>
    <property type="match status" value="1"/>
</dbReference>
<comment type="subcellular location">
    <subcellularLocation>
        <location evidence="1">Nucleus</location>
    </subcellularLocation>
</comment>
<dbReference type="InterPro" id="IPR015943">
    <property type="entry name" value="WD40/YVTN_repeat-like_dom_sf"/>
</dbReference>
<evidence type="ECO:0000256" key="4">
    <source>
        <dbReference type="ARBA" id="ARBA00022786"/>
    </source>
</evidence>
<dbReference type="PROSITE" id="PS50896">
    <property type="entry name" value="LISH"/>
    <property type="match status" value="1"/>
</dbReference>
<feature type="compositionally biased region" description="Basic and acidic residues" evidence="6">
    <location>
        <begin position="1148"/>
        <end position="1163"/>
    </location>
</feature>
<feature type="region of interest" description="Disordered" evidence="6">
    <location>
        <begin position="1141"/>
        <end position="1165"/>
    </location>
</feature>
<dbReference type="Gene3D" id="1.25.10.10">
    <property type="entry name" value="Leucine-rich Repeat Variant"/>
    <property type="match status" value="1"/>
</dbReference>
<protein>
    <recommendedName>
        <fullName evidence="8">LisH domain-containing protein</fullName>
    </recommendedName>
</protein>
<sequence length="1572" mass="175237">MDQLSEMTDVSAILRLWDEDYQTPNYDPIAILTRLAELIEAQTENYLKMDPDPFDERHPSRTDPDCALGHILKVVFRKDAFMNKLVNDYLKDNYFARGSNNSSKDSRKLNIAACRLMLDIMPGLEVSAVFQVPEMESLIHRLYSWAEKSPQPLKSYATGLLAAAMDVQDIAANFREQNTKLIPLKLKELHKLQAKAAEERLQVTQTSQSRPFAHLGHTKSDSESISKSTLWPRKRDQHIQVDGRRLGYLAEAHCLPSTRLEILELLWHWCGVEGLNGTGHASSVWSPPLLSPSPPDLSSDAMEPQLDGPYFSPPRKKQRKYMDEDGKKLMTREVSSDSFVMSPPPAISSRLHSVPSGLSAITGPVVSDCSNSSWAEMETYVIGNIQIHPPTLSTQQMLILRYLTPMGEYQEFLGHIFEQNALELILKYADIRESKDSRLAFEALKYLASLLCHKKFSIEFINVKGLLTLLNVPRPSVAATGVSICLYYLSYCEDAMERVCQLSHNIISDLVEYTLWLLECSHDSGRCHATMFFGLSFQFRAILQEFDAQDGLRKLYNLMCTLPILSVEYEATLNDDEESSARQIVRHVCVALKRYLESHLCVKAEQLRRTQFRETGGHMERSAPPIKMKCSFEEVQENIHTVMDLMPFRSHWEPVDELFRLGGVSLLLQIVAFAYEWNYSGRAETVRSALDVLAICSVMPQVQQLLCERVELPDDSVTVGINIILGAAEGEIVADADVQRSALMVLINCVCAPILRVGGTVGRFSVAGTSKKKTSYRSSEELISKMWESVRSNNGIMVLLQLMMMKTPITDADSIRALACRALAGLSRSETVRQIVSKLPLFTNGQLQMLMRDPILQDKRQEHVIFQKHALELMERVSGKSKPMGNEIEVSLSNIHRANVVAQTRIQFNDKELNQLIHTHLISRGLTDTASALMKEAAIPPTPLKQGTSSNFPPHSYRPRVSGHTPGTAHHYHHRSLITHSSPIASSSAPQATTRFTLSPAVTPTQHGLSPTQPIRFNLASTKRNTPSINSSGLSVSRSLQKQISAEQNGLSSSSPASKPLLTSSCSGLIEPKITLDSIITEYLTNQHALCKNPVVPCPQFNLFEMAWTQSPISCAPWKSEQLELEGEGCNSSVDVQRASTGAGSEHLGSEGKLPHRCPDPKAKNSASNNFVVRTTRRPLGLSGPDAARLDRRLVHSRFCPVKTFRLSDSEGFFTCCEFLEEATFQCHDSVINHLAASRDQSLLLTSSLWRRPLSALWSVKKQYFQMQFALSEEEYVEFSKVNQDRIVGTKAEVATIYDVATGQKLTTFNPRISNQYTRNRATFSPGDEFVLSDGVLWDVSSGKEIHKFDKLNQTLSGVFHPNGLEVISNTEVWDLRTFHLLRTVSTLDQCQVIFSPNGDTIYTVTLEQETEDDHSYDSSFKTLDAFDYSSIATFDVKKNVYSLSCNKYDTQIAVVENQGMFDDVQESLVRLYDVGRRRDDEDDGEEEDDDDDLEGSEDGSASPSASEDEQQGGDENANDGNNEDPQGGGGGDSPNASEANASDSDEEAVISVSGSSDIEVDIDALEDLLFG</sequence>
<dbReference type="PANTHER" id="PTHR13129:SF4">
    <property type="entry name" value="DDB1- AND CUL4-ASSOCIATED FACTOR 1"/>
    <property type="match status" value="1"/>
</dbReference>
<reference evidence="7" key="1">
    <citation type="submission" date="2020-11" db="EMBL/GenBank/DDBJ databases">
        <authorList>
            <person name="Tran Van P."/>
        </authorList>
    </citation>
    <scope>NUCLEOTIDE SEQUENCE</scope>
</reference>
<dbReference type="Gene3D" id="2.130.10.10">
    <property type="entry name" value="YVTN repeat-like/Quinoprotein amine dehydrogenase"/>
    <property type="match status" value="1"/>
</dbReference>
<feature type="compositionally biased region" description="Low complexity" evidence="6">
    <location>
        <begin position="1514"/>
        <end position="1526"/>
    </location>
</feature>
<dbReference type="GO" id="GO:0080008">
    <property type="term" value="C:Cul4-RING E3 ubiquitin ligase complex"/>
    <property type="evidence" value="ECO:0007669"/>
    <property type="project" value="TreeGrafter"/>
</dbReference>
<evidence type="ECO:0000256" key="5">
    <source>
        <dbReference type="ARBA" id="ARBA00023242"/>
    </source>
</evidence>
<dbReference type="SUPFAM" id="SSF50978">
    <property type="entry name" value="WD40 repeat-like"/>
    <property type="match status" value="1"/>
</dbReference>
<evidence type="ECO:0000256" key="1">
    <source>
        <dbReference type="ARBA" id="ARBA00004123"/>
    </source>
</evidence>
<feature type="region of interest" description="Disordered" evidence="6">
    <location>
        <begin position="1476"/>
        <end position="1561"/>
    </location>
</feature>
<evidence type="ECO:0008006" key="8">
    <source>
        <dbReference type="Google" id="ProtNLM"/>
    </source>
</evidence>
<comment type="similarity">
    <text evidence="3">Belongs to the VPRBP/DCAF1 family.</text>
</comment>
<dbReference type="SUPFAM" id="SSF48371">
    <property type="entry name" value="ARM repeat"/>
    <property type="match status" value="1"/>
</dbReference>
<proteinExistence type="inferred from homology"/>
<dbReference type="GO" id="GO:0005634">
    <property type="term" value="C:nucleus"/>
    <property type="evidence" value="ECO:0007669"/>
    <property type="project" value="UniProtKB-SubCell"/>
</dbReference>
<evidence type="ECO:0000313" key="7">
    <source>
        <dbReference type="EMBL" id="CAD7393111.1"/>
    </source>
</evidence>
<gene>
    <name evidence="7" type="ORF">TCEB3V08_LOCUS1110</name>
</gene>